<gene>
    <name evidence="2" type="ORF">ARD30_01330</name>
    <name evidence="3" type="ORF">SAMN05660750_03430</name>
</gene>
<evidence type="ECO:0000256" key="1">
    <source>
        <dbReference type="SAM" id="Phobius"/>
    </source>
</evidence>
<keyword evidence="4" id="KW-1185">Reference proteome</keyword>
<dbReference type="EMBL" id="FUYX01000009">
    <property type="protein sequence ID" value="SKB97945.1"/>
    <property type="molecule type" value="Genomic_DNA"/>
</dbReference>
<dbReference type="RefSeq" id="WP_055726394.1">
    <property type="nucleotide sequence ID" value="NZ_FUYX01000009.1"/>
</dbReference>
<name>A0A0Q3M9F9_9HYPH</name>
<sequence>MLKAVVVFVATLAVLAPICVLGGYAVGQGIAAYVYSGLPAEPYKQDRELFAGVYGILFIGGFAYAVAAAFALYRLVRAILASRAAKKKAGVSAGLPDR</sequence>
<dbReference type="Proteomes" id="UP000051562">
    <property type="component" value="Unassembled WGS sequence"/>
</dbReference>
<dbReference type="AlphaFoldDB" id="A0A0Q3M9F9"/>
<keyword evidence="1" id="KW-0472">Membrane</keyword>
<evidence type="ECO:0000313" key="3">
    <source>
        <dbReference type="EMBL" id="SKB97945.1"/>
    </source>
</evidence>
<feature type="transmembrane region" description="Helical" evidence="1">
    <location>
        <begin position="51"/>
        <end position="73"/>
    </location>
</feature>
<dbReference type="OrthoDB" id="7777992at2"/>
<proteinExistence type="predicted"/>
<reference evidence="2 4" key="1">
    <citation type="submission" date="2015-10" db="EMBL/GenBank/DDBJ databases">
        <title>Draft genome of Bosea thiooxidans.</title>
        <authorList>
            <person name="Wang X."/>
        </authorList>
    </citation>
    <scope>NUCLEOTIDE SEQUENCE [LARGE SCALE GENOMIC DNA]</scope>
    <source>
        <strain evidence="2 4">CGMCC 9174</strain>
    </source>
</reference>
<evidence type="ECO:0000313" key="5">
    <source>
        <dbReference type="Proteomes" id="UP000190130"/>
    </source>
</evidence>
<accession>A0A0Q3M9F9</accession>
<dbReference type="Proteomes" id="UP000190130">
    <property type="component" value="Unassembled WGS sequence"/>
</dbReference>
<evidence type="ECO:0000313" key="2">
    <source>
        <dbReference type="EMBL" id="KQK32449.1"/>
    </source>
</evidence>
<dbReference type="STRING" id="53254.SAMN05660750_03430"/>
<evidence type="ECO:0000313" key="4">
    <source>
        <dbReference type="Proteomes" id="UP000051562"/>
    </source>
</evidence>
<reference evidence="3 5" key="2">
    <citation type="submission" date="2017-02" db="EMBL/GenBank/DDBJ databases">
        <authorList>
            <person name="Peterson S.W."/>
        </authorList>
    </citation>
    <scope>NUCLEOTIDE SEQUENCE [LARGE SCALE GENOMIC DNA]</scope>
    <source>
        <strain evidence="3 5">DSM 9653</strain>
    </source>
</reference>
<keyword evidence="1" id="KW-1133">Transmembrane helix</keyword>
<dbReference type="EMBL" id="LMAR01000001">
    <property type="protein sequence ID" value="KQK32449.1"/>
    <property type="molecule type" value="Genomic_DNA"/>
</dbReference>
<organism evidence="2 4">
    <name type="scientific">Bosea thiooxidans</name>
    <dbReference type="NCBI Taxonomy" id="53254"/>
    <lineage>
        <taxon>Bacteria</taxon>
        <taxon>Pseudomonadati</taxon>
        <taxon>Pseudomonadota</taxon>
        <taxon>Alphaproteobacteria</taxon>
        <taxon>Hyphomicrobiales</taxon>
        <taxon>Boseaceae</taxon>
        <taxon>Bosea</taxon>
    </lineage>
</organism>
<keyword evidence="1" id="KW-0812">Transmembrane</keyword>
<protein>
    <submittedName>
        <fullName evidence="2">Uncharacterized protein</fullName>
    </submittedName>
</protein>